<protein>
    <submittedName>
        <fullName evidence="2">Glyoxalase</fullName>
    </submittedName>
</protein>
<dbReference type="EMBL" id="SFCC01000003">
    <property type="protein sequence ID" value="RZQ64834.1"/>
    <property type="molecule type" value="Genomic_DNA"/>
</dbReference>
<dbReference type="InterPro" id="IPR004360">
    <property type="entry name" value="Glyas_Fos-R_dOase_dom"/>
</dbReference>
<dbReference type="RefSeq" id="WP_130474633.1">
    <property type="nucleotide sequence ID" value="NZ_SFCC01000003.1"/>
</dbReference>
<keyword evidence="3" id="KW-1185">Reference proteome</keyword>
<comment type="caution">
    <text evidence="2">The sequence shown here is derived from an EMBL/GenBank/DDBJ whole genome shotgun (WGS) entry which is preliminary data.</text>
</comment>
<dbReference type="Gene3D" id="3.30.720.120">
    <property type="match status" value="1"/>
</dbReference>
<reference evidence="2 3" key="1">
    <citation type="submission" date="2019-02" db="EMBL/GenBank/DDBJ databases">
        <title>Draft genome sequence of Amycolatopsis sp. 8-3EHSu isolated from roots of Suaeda maritima.</title>
        <authorList>
            <person name="Duangmal K."/>
            <person name="Chantavorakit T."/>
        </authorList>
    </citation>
    <scope>NUCLEOTIDE SEQUENCE [LARGE SCALE GENOMIC DNA]</scope>
    <source>
        <strain evidence="2 3">8-3EHSu</strain>
    </source>
</reference>
<proteinExistence type="predicted"/>
<dbReference type="Proteomes" id="UP000292003">
    <property type="component" value="Unassembled WGS sequence"/>
</dbReference>
<evidence type="ECO:0000313" key="2">
    <source>
        <dbReference type="EMBL" id="RZQ64834.1"/>
    </source>
</evidence>
<dbReference type="InterPro" id="IPR029068">
    <property type="entry name" value="Glyas_Bleomycin-R_OHBP_Dase"/>
</dbReference>
<gene>
    <name evidence="2" type="ORF">EWH70_08095</name>
</gene>
<dbReference type="Gene3D" id="3.30.720.110">
    <property type="match status" value="1"/>
</dbReference>
<dbReference type="SUPFAM" id="SSF54593">
    <property type="entry name" value="Glyoxalase/Bleomycin resistance protein/Dihydroxybiphenyl dioxygenase"/>
    <property type="match status" value="1"/>
</dbReference>
<dbReference type="Pfam" id="PF00903">
    <property type="entry name" value="Glyoxalase"/>
    <property type="match status" value="1"/>
</dbReference>
<dbReference type="PANTHER" id="PTHR34109">
    <property type="entry name" value="BNAUNNG04460D PROTEIN-RELATED"/>
    <property type="match status" value="1"/>
</dbReference>
<organism evidence="2 3">
    <name type="scientific">Amycolatopsis suaedae</name>
    <dbReference type="NCBI Taxonomy" id="2510978"/>
    <lineage>
        <taxon>Bacteria</taxon>
        <taxon>Bacillati</taxon>
        <taxon>Actinomycetota</taxon>
        <taxon>Actinomycetes</taxon>
        <taxon>Pseudonocardiales</taxon>
        <taxon>Pseudonocardiaceae</taxon>
        <taxon>Amycolatopsis</taxon>
    </lineage>
</organism>
<sequence length="131" mass="13865">MSETTTPGVWPCLSYTDTDAARAFLTGVLGFTETLVVPSEDGSAIVHAEMRRPEGGGIMFGSAMSASDLPAPAGIQWLFVETADPDAVHRRAVEAGAKVLREPYDTDYGARNVSLADPEGNVWTVGTYQGS</sequence>
<feature type="domain" description="VOC" evidence="1">
    <location>
        <begin position="6"/>
        <end position="128"/>
    </location>
</feature>
<dbReference type="PROSITE" id="PS51819">
    <property type="entry name" value="VOC"/>
    <property type="match status" value="1"/>
</dbReference>
<dbReference type="OrthoDB" id="9806868at2"/>
<accession>A0A4Q7JEI4</accession>
<dbReference type="PANTHER" id="PTHR34109:SF1">
    <property type="entry name" value="VOC DOMAIN-CONTAINING PROTEIN"/>
    <property type="match status" value="1"/>
</dbReference>
<evidence type="ECO:0000259" key="1">
    <source>
        <dbReference type="PROSITE" id="PS51819"/>
    </source>
</evidence>
<dbReference type="InterPro" id="IPR037523">
    <property type="entry name" value="VOC_core"/>
</dbReference>
<dbReference type="AlphaFoldDB" id="A0A4Q7JEI4"/>
<name>A0A4Q7JEI4_9PSEU</name>
<evidence type="ECO:0000313" key="3">
    <source>
        <dbReference type="Proteomes" id="UP000292003"/>
    </source>
</evidence>